<accession>A0A3S5I4Z8</accession>
<proteinExistence type="predicted"/>
<reference evidence="1" key="1">
    <citation type="submission" date="2018-10" db="EMBL/GenBank/DDBJ databases">
        <title>Emergence of colistin resistance gene mcr-8 and its variant in Raoultella ornithinolytica.</title>
        <authorList>
            <person name="Wang X."/>
            <person name="Shen Z."/>
        </authorList>
    </citation>
    <scope>NUCLEOTIDE SEQUENCE</scope>
    <source>
        <strain evidence="1">QDRO2</strain>
    </source>
</reference>
<organism evidence="1">
    <name type="scientific">Raoultella ornithinolytica</name>
    <name type="common">Klebsiella ornithinolytica</name>
    <dbReference type="NCBI Taxonomy" id="54291"/>
    <lineage>
        <taxon>Bacteria</taxon>
        <taxon>Pseudomonadati</taxon>
        <taxon>Pseudomonadota</taxon>
        <taxon>Gammaproteobacteria</taxon>
        <taxon>Enterobacterales</taxon>
        <taxon>Enterobacteriaceae</taxon>
        <taxon>Klebsiella/Raoultella group</taxon>
        <taxon>Raoultella</taxon>
    </lineage>
</organism>
<sequence>MSDLRTLLAALGVSQQGACQLTLPEDMINGELRNLKFQYKQTIIFLAYVSVPLPSTPNKIILPEAKQSGCEIENV</sequence>
<dbReference type="AlphaFoldDB" id="A0A3S5I4Z8"/>
<name>A0A3S5I4Z8_RAOOR</name>
<evidence type="ECO:0000313" key="1">
    <source>
        <dbReference type="EMBL" id="AZZ88847.1"/>
    </source>
</evidence>
<protein>
    <submittedName>
        <fullName evidence="1">Uncharacterized protein</fullName>
    </submittedName>
</protein>
<dbReference type="EMBL" id="MK097469">
    <property type="protein sequence ID" value="AZZ88847.1"/>
    <property type="molecule type" value="Genomic_DNA"/>
</dbReference>